<evidence type="ECO:0000313" key="59">
    <source>
        <dbReference type="Proteomes" id="UP000033835"/>
    </source>
</evidence>
<dbReference type="EMBL" id="JJPU01000154">
    <property type="protein sequence ID" value="KKG94463.1"/>
    <property type="molecule type" value="Genomic_DNA"/>
</dbReference>
<evidence type="ECO:0000313" key="84">
    <source>
        <dbReference type="Proteomes" id="UP000034387"/>
    </source>
</evidence>
<evidence type="ECO:0000313" key="87">
    <source>
        <dbReference type="Proteomes" id="UP000034424"/>
    </source>
</evidence>
<dbReference type="Proteomes" id="UP000467371">
    <property type="component" value="Chromosome"/>
</dbReference>
<evidence type="ECO:0000313" key="58">
    <source>
        <dbReference type="Proteomes" id="UP000033814"/>
    </source>
</evidence>
<evidence type="ECO:0000313" key="37">
    <source>
        <dbReference type="EMBL" id="KKH33704.1"/>
    </source>
</evidence>
<evidence type="ECO:0000313" key="70">
    <source>
        <dbReference type="Proteomes" id="UP000034064"/>
    </source>
</evidence>
<dbReference type="Proteomes" id="UP000034667">
    <property type="component" value="Unassembled WGS sequence"/>
</dbReference>
<evidence type="ECO:0000313" key="51">
    <source>
        <dbReference type="EMBL" id="KKH89891.1"/>
    </source>
</evidence>
<dbReference type="Proteomes" id="UP000034842">
    <property type="component" value="Unassembled WGS sequence"/>
</dbReference>
<evidence type="ECO:0000313" key="25">
    <source>
        <dbReference type="EMBL" id="KKG94463.1"/>
    </source>
</evidence>
<dbReference type="EMBL" id="JJPF01000117">
    <property type="protein sequence ID" value="KKG40648.1"/>
    <property type="molecule type" value="Genomic_DNA"/>
</dbReference>
<dbReference type="EMBL" id="JJQA01000017">
    <property type="protein sequence ID" value="KKH20134.1"/>
    <property type="molecule type" value="Genomic_DNA"/>
</dbReference>
<evidence type="ECO:0000313" key="86">
    <source>
        <dbReference type="Proteomes" id="UP000034409"/>
    </source>
</evidence>
<dbReference type="Proteomes" id="UP000034872">
    <property type="component" value="Unassembled WGS sequence"/>
</dbReference>
<evidence type="ECO:0000313" key="39">
    <source>
        <dbReference type="EMBL" id="KKH43826.1"/>
    </source>
</evidence>
<dbReference type="Proteomes" id="UP000034298">
    <property type="component" value="Unassembled WGS sequence"/>
</dbReference>
<evidence type="ECO:0000313" key="109">
    <source>
        <dbReference type="Proteomes" id="UP000034950"/>
    </source>
</evidence>
<evidence type="ECO:0000313" key="91">
    <source>
        <dbReference type="Proteomes" id="UP000034566"/>
    </source>
</evidence>
<keyword evidence="1" id="KW-0812">Transmembrane</keyword>
<evidence type="ECO:0000313" key="85">
    <source>
        <dbReference type="Proteomes" id="UP000034399"/>
    </source>
</evidence>
<evidence type="ECO:0000313" key="17">
    <source>
        <dbReference type="EMBL" id="KKG66038.1"/>
    </source>
</evidence>
<evidence type="ECO:0000313" key="111">
    <source>
        <dbReference type="Proteomes" id="UP000467371"/>
    </source>
</evidence>
<dbReference type="Proteomes" id="UP000033885">
    <property type="component" value="Unassembled WGS sequence"/>
</dbReference>
<evidence type="ECO:0000313" key="47">
    <source>
        <dbReference type="EMBL" id="KKH75190.1"/>
    </source>
</evidence>
<evidence type="ECO:0000313" key="4">
    <source>
        <dbReference type="EMBL" id="KKG03956.1"/>
    </source>
</evidence>
<evidence type="ECO:0000313" key="90">
    <source>
        <dbReference type="Proteomes" id="UP000034547"/>
    </source>
</evidence>
<dbReference type="Proteomes" id="UP000034142">
    <property type="component" value="Unassembled WGS sequence"/>
</dbReference>
<dbReference type="EMBL" id="JJPG01000116">
    <property type="protein sequence ID" value="KKG49497.1"/>
    <property type="molecule type" value="Genomic_DNA"/>
</dbReference>
<evidence type="ECO:0000313" key="94">
    <source>
        <dbReference type="Proteomes" id="UP000034597"/>
    </source>
</evidence>
<evidence type="ECO:0000313" key="65">
    <source>
        <dbReference type="Proteomes" id="UP000033987"/>
    </source>
</evidence>
<evidence type="ECO:0000313" key="89">
    <source>
        <dbReference type="Proteomes" id="UP000034468"/>
    </source>
</evidence>
<dbReference type="EMBL" id="JJPH01000110">
    <property type="protein sequence ID" value="KKG49572.1"/>
    <property type="molecule type" value="Genomic_DNA"/>
</dbReference>
<evidence type="ECO:0000313" key="9">
    <source>
        <dbReference type="EMBL" id="KKG37809.1"/>
    </source>
</evidence>
<sequence length="147" mass="16943">MGNAAKKLVISGIIILITILLLSISIHFMFRGPAAPFFVIHNHDIISHEVTVEVFDHNSKPIVNETYNLEPHRDFTKRRPLSVQLNREKEYTFKVTMDKQITNISTMEIPGRKTSVNIRLYTKSGETIPYNPNREAIPILVEIVEWM</sequence>
<evidence type="ECO:0000313" key="56">
    <source>
        <dbReference type="EMBL" id="QCR17889.1"/>
    </source>
</evidence>
<dbReference type="EMBL" id="JJPL01000060">
    <property type="protein sequence ID" value="KKG66038.1"/>
    <property type="molecule type" value="Genomic_DNA"/>
</dbReference>
<dbReference type="EMBL" id="JJPM01000088">
    <property type="protein sequence ID" value="KKG77849.1"/>
    <property type="molecule type" value="Genomic_DNA"/>
</dbReference>
<evidence type="ECO:0000313" key="7">
    <source>
        <dbReference type="EMBL" id="KKG29517.1"/>
    </source>
</evidence>
<dbReference type="Proteomes" id="UP000034188">
    <property type="component" value="Unassembled WGS sequence"/>
</dbReference>
<dbReference type="EMBL" id="JJPR01000079">
    <property type="protein sequence ID" value="KKG87007.1"/>
    <property type="molecule type" value="Genomic_DNA"/>
</dbReference>
<dbReference type="EMBL" id="JJPX01000114">
    <property type="protein sequence ID" value="KKH08540.1"/>
    <property type="molecule type" value="Genomic_DNA"/>
</dbReference>
<dbReference type="EMBL" id="JJQS01000060">
    <property type="protein sequence ID" value="KKH75791.1"/>
    <property type="molecule type" value="Genomic_DNA"/>
</dbReference>
<evidence type="ECO:0000313" key="40">
    <source>
        <dbReference type="EMBL" id="KKH43899.1"/>
    </source>
</evidence>
<dbReference type="EMBL" id="JJPO01000017">
    <property type="protein sequence ID" value="KKG76073.1"/>
    <property type="molecule type" value="Genomic_DNA"/>
</dbReference>
<dbReference type="EMBL" id="JJPK01000014">
    <property type="protein sequence ID" value="KKG65031.1"/>
    <property type="molecule type" value="Genomic_DNA"/>
</dbReference>
<evidence type="ECO:0000313" key="21">
    <source>
        <dbReference type="EMBL" id="KKG78220.1"/>
    </source>
</evidence>
<reference evidence="56 110" key="2">
    <citation type="submission" date="2018-05" db="EMBL/GenBank/DDBJ databases">
        <title>Methanosarcina gilichinskyana sp. nov., a novel methanogenic archaeon isolated from Holocene permafrost, North East Russia.</title>
        <authorList>
            <person name="Oshurkova V."/>
            <person name="Meer M."/>
            <person name="Bochkareva O."/>
            <person name="Shcherbakova V."/>
        </authorList>
    </citation>
    <scope>NUCLEOTIDE SEQUENCE [LARGE SCALE GENOMIC DNA]</scope>
    <source>
        <strain evidence="56 110">JL01</strain>
    </source>
</reference>
<dbReference type="Proteomes" id="UP000034597">
    <property type="component" value="Unassembled WGS sequence"/>
</dbReference>
<dbReference type="Proteomes" id="UP000033889">
    <property type="component" value="Unassembled WGS sequence"/>
</dbReference>
<protein>
    <submittedName>
        <fullName evidence="11">Uncharacterized protein</fullName>
    </submittedName>
</protein>
<evidence type="ECO:0000313" key="26">
    <source>
        <dbReference type="EMBL" id="KKG95011.1"/>
    </source>
</evidence>
<dbReference type="EMBL" id="JJPV01000127">
    <property type="protein sequence ID" value="KKG96299.1"/>
    <property type="molecule type" value="Genomic_DNA"/>
</dbReference>
<dbReference type="EMBL" id="JJQH01000023">
    <property type="protein sequence ID" value="KKH43826.1"/>
    <property type="molecule type" value="Genomic_DNA"/>
</dbReference>
<dbReference type="EMBL" id="JJQU01000055">
    <property type="protein sequence ID" value="KKH88798.1"/>
    <property type="molecule type" value="Genomic_DNA"/>
</dbReference>
<evidence type="ECO:0000313" key="5">
    <source>
        <dbReference type="EMBL" id="KKG11340.1"/>
    </source>
</evidence>
<evidence type="ECO:0000313" key="28">
    <source>
        <dbReference type="EMBL" id="KKG99586.1"/>
    </source>
</evidence>
<dbReference type="Proteomes" id="UP000034338">
    <property type="component" value="Unassembled WGS sequence"/>
</dbReference>
<evidence type="ECO:0000313" key="82">
    <source>
        <dbReference type="Proteomes" id="UP000034298"/>
    </source>
</evidence>
<dbReference type="Proteomes" id="UP000033835">
    <property type="component" value="Unassembled WGS sequence"/>
</dbReference>
<evidence type="ECO:0000313" key="44">
    <source>
        <dbReference type="EMBL" id="KKH67430.1"/>
    </source>
</evidence>
<dbReference type="Proteomes" id="UP000034692">
    <property type="component" value="Unassembled WGS sequence"/>
</dbReference>
<dbReference type="Proteomes" id="UP000034227">
    <property type="component" value="Unassembled WGS sequence"/>
</dbReference>
<dbReference type="Proteomes" id="UP000034253">
    <property type="component" value="Unassembled WGS sequence"/>
</dbReference>
<evidence type="ECO:0000313" key="104">
    <source>
        <dbReference type="Proteomes" id="UP000034872"/>
    </source>
</evidence>
<dbReference type="OrthoDB" id="142681at2157"/>
<dbReference type="Proteomes" id="UP000034232">
    <property type="component" value="Unassembled WGS sequence"/>
</dbReference>
<evidence type="ECO:0000313" key="49">
    <source>
        <dbReference type="EMBL" id="KKH86166.1"/>
    </source>
</evidence>
<dbReference type="EMBL" id="JJOT01000100">
    <property type="protein sequence ID" value="KKG00151.1"/>
    <property type="molecule type" value="Genomic_DNA"/>
</dbReference>
<dbReference type="Proteomes" id="UP000034577">
    <property type="component" value="Unassembled WGS sequence"/>
</dbReference>
<keyword evidence="93" id="KW-1185">Reference proteome</keyword>
<dbReference type="EMBL" id="JJQT01000210">
    <property type="protein sequence ID" value="KKH74057.1"/>
    <property type="molecule type" value="Genomic_DNA"/>
</dbReference>
<dbReference type="Proteomes" id="UP000033933">
    <property type="component" value="Unassembled WGS sequence"/>
</dbReference>
<evidence type="ECO:0000313" key="88">
    <source>
        <dbReference type="Proteomes" id="UP000034450"/>
    </source>
</evidence>
<evidence type="ECO:0000313" key="79">
    <source>
        <dbReference type="Proteomes" id="UP000034243"/>
    </source>
</evidence>
<dbReference type="EMBL" id="JJQD01000001">
    <property type="protein sequence ID" value="KKH33590.1"/>
    <property type="molecule type" value="Genomic_DNA"/>
</dbReference>
<evidence type="ECO:0000313" key="41">
    <source>
        <dbReference type="EMBL" id="KKH56767.1"/>
    </source>
</evidence>
<evidence type="ECO:0000313" key="77">
    <source>
        <dbReference type="Proteomes" id="UP000034227"/>
    </source>
</evidence>
<dbReference type="Proteomes" id="UP000034733">
    <property type="component" value="Unassembled WGS sequence"/>
</dbReference>
<dbReference type="EMBL" id="JJPC01000046">
    <property type="protein sequence ID" value="KKG36147.1"/>
    <property type="molecule type" value="Genomic_DNA"/>
</dbReference>
<dbReference type="Proteomes" id="UP000034758">
    <property type="component" value="Unassembled WGS sequence"/>
</dbReference>
<evidence type="ECO:0000313" key="35">
    <source>
        <dbReference type="EMBL" id="KKH31205.1"/>
    </source>
</evidence>
<dbReference type="Proteomes" id="UP000034047">
    <property type="component" value="Unassembled WGS sequence"/>
</dbReference>
<evidence type="ECO:0000313" key="46">
    <source>
        <dbReference type="EMBL" id="KKH74057.1"/>
    </source>
</evidence>
<dbReference type="EMBL" id="JJPY01000068">
    <property type="protein sequence ID" value="KKH08457.1"/>
    <property type="molecule type" value="Genomic_DNA"/>
</dbReference>
<evidence type="ECO:0000313" key="101">
    <source>
        <dbReference type="Proteomes" id="UP000034817"/>
    </source>
</evidence>
<dbReference type="Proteomes" id="UP000034387">
    <property type="component" value="Unassembled WGS sequence"/>
</dbReference>
<evidence type="ECO:0000313" key="30">
    <source>
        <dbReference type="EMBL" id="KKH08457.1"/>
    </source>
</evidence>
<evidence type="ECO:0000313" key="53">
    <source>
        <dbReference type="EMBL" id="KKH94765.1"/>
    </source>
</evidence>
<dbReference type="Proteomes" id="UP000034944">
    <property type="component" value="Unassembled WGS sequence"/>
</dbReference>
<evidence type="ECO:0000313" key="19">
    <source>
        <dbReference type="EMBL" id="KKG76073.1"/>
    </source>
</evidence>
<dbReference type="Proteomes" id="UP000300067">
    <property type="component" value="Chromosome"/>
</dbReference>
<evidence type="ECO:0000313" key="6">
    <source>
        <dbReference type="EMBL" id="KKG29443.1"/>
    </source>
</evidence>
<evidence type="ECO:0000313" key="57">
    <source>
        <dbReference type="EMBL" id="QIB89901.1"/>
    </source>
</evidence>
<evidence type="ECO:0000313" key="110">
    <source>
        <dbReference type="Proteomes" id="UP000300067"/>
    </source>
</evidence>
<dbReference type="EMBL" id="JJPQ01000161">
    <property type="protein sequence ID" value="KKG78220.1"/>
    <property type="molecule type" value="Genomic_DNA"/>
</dbReference>
<evidence type="ECO:0000313" key="100">
    <source>
        <dbReference type="Proteomes" id="UP000034758"/>
    </source>
</evidence>
<evidence type="ECO:0000313" key="103">
    <source>
        <dbReference type="Proteomes" id="UP000034842"/>
    </source>
</evidence>
<dbReference type="Proteomes" id="UP000034668">
    <property type="component" value="Unassembled WGS sequence"/>
</dbReference>
<dbReference type="EMBL" id="JJQR01000079">
    <property type="protein sequence ID" value="KKH75190.1"/>
    <property type="molecule type" value="Genomic_DNA"/>
</dbReference>
<evidence type="ECO:0000313" key="93">
    <source>
        <dbReference type="Proteomes" id="UP000034578"/>
    </source>
</evidence>
<dbReference type="EMBL" id="JJQV01000017">
    <property type="protein sequence ID" value="KKH86166.1"/>
    <property type="molecule type" value="Genomic_DNA"/>
</dbReference>
<dbReference type="Proteomes" id="UP000034399">
    <property type="component" value="Unassembled WGS sequence"/>
</dbReference>
<dbReference type="EMBL" id="JJQX01000143">
    <property type="protein sequence ID" value="KKH93361.1"/>
    <property type="molecule type" value="Genomic_DNA"/>
</dbReference>
<dbReference type="Proteomes" id="UP000033878">
    <property type="component" value="Unassembled WGS sequence"/>
</dbReference>
<evidence type="ECO:0000313" key="67">
    <source>
        <dbReference type="Proteomes" id="UP000034021"/>
    </source>
</evidence>
<evidence type="ECO:0000313" key="29">
    <source>
        <dbReference type="EMBL" id="KKH05763.1"/>
    </source>
</evidence>
<dbReference type="Proteomes" id="UP000034151">
    <property type="component" value="Unassembled WGS sequence"/>
</dbReference>
<dbReference type="EMBL" id="JJQG01000038">
    <property type="protein sequence ID" value="KKH41251.1"/>
    <property type="molecule type" value="Genomic_DNA"/>
</dbReference>
<dbReference type="Proteomes" id="UP000033864">
    <property type="component" value="Unassembled WGS sequence"/>
</dbReference>
<dbReference type="EMBL" id="JJQB01000052">
    <property type="protein sequence ID" value="KKH21266.1"/>
    <property type="molecule type" value="Genomic_DNA"/>
</dbReference>
<dbReference type="EMBL" id="JJPD01000167">
    <property type="protein sequence ID" value="KKG37809.1"/>
    <property type="molecule type" value="Genomic_DNA"/>
</dbReference>
<dbReference type="Proteomes" id="UP000034547">
    <property type="component" value="Unassembled WGS sequence"/>
</dbReference>
<evidence type="ECO:0000313" key="36">
    <source>
        <dbReference type="EMBL" id="KKH33590.1"/>
    </source>
</evidence>
<dbReference type="Proteomes" id="UP000034279">
    <property type="component" value="Unassembled WGS sequence"/>
</dbReference>
<evidence type="ECO:0000313" key="102">
    <source>
        <dbReference type="Proteomes" id="UP000034820"/>
    </source>
</evidence>
<dbReference type="EMBL" id="CP042908">
    <property type="protein sequence ID" value="QIB89901.1"/>
    <property type="molecule type" value="Genomic_DNA"/>
</dbReference>
<dbReference type="EMBL" id="JJQP01000082">
    <property type="protein sequence ID" value="KKH68629.1"/>
    <property type="molecule type" value="Genomic_DNA"/>
</dbReference>
<dbReference type="EMBL" id="JJPJ01000125">
    <property type="protein sequence ID" value="KKG58992.1"/>
    <property type="molecule type" value="Genomic_DNA"/>
</dbReference>
<evidence type="ECO:0000313" key="8">
    <source>
        <dbReference type="EMBL" id="KKG36147.1"/>
    </source>
</evidence>
<evidence type="ECO:0000313" key="27">
    <source>
        <dbReference type="EMBL" id="KKG96299.1"/>
    </source>
</evidence>
<evidence type="ECO:0000313" key="55">
    <source>
        <dbReference type="EMBL" id="KKI05162.1"/>
    </source>
</evidence>
<dbReference type="EMBL" id="JJPI01000141">
    <property type="protein sequence ID" value="KKG50165.1"/>
    <property type="molecule type" value="Genomic_DNA"/>
</dbReference>
<evidence type="ECO:0000313" key="105">
    <source>
        <dbReference type="Proteomes" id="UP000034921"/>
    </source>
</evidence>
<dbReference type="EMBL" id="JJPN01000083">
    <property type="protein sequence ID" value="KKG71998.1"/>
    <property type="molecule type" value="Genomic_DNA"/>
</dbReference>
<dbReference type="Proteomes" id="UP000034243">
    <property type="component" value="Unassembled WGS sequence"/>
</dbReference>
<evidence type="ECO:0000313" key="12">
    <source>
        <dbReference type="EMBL" id="KKG49497.1"/>
    </source>
</evidence>
<evidence type="ECO:0000313" key="92">
    <source>
        <dbReference type="Proteomes" id="UP000034577"/>
    </source>
</evidence>
<evidence type="ECO:0000313" key="52">
    <source>
        <dbReference type="EMBL" id="KKH93361.1"/>
    </source>
</evidence>
<proteinExistence type="predicted"/>
<dbReference type="RefSeq" id="WP_048038159.1">
    <property type="nucleotide sequence ID" value="NZ_AP019780.1"/>
</dbReference>
<dbReference type="EMBL" id="JJPP01000011">
    <property type="protein sequence ID" value="KKG83832.1"/>
    <property type="molecule type" value="Genomic_DNA"/>
</dbReference>
<dbReference type="EMBL" id="JJQJ01000222">
    <property type="protein sequence ID" value="KKH43899.1"/>
    <property type="molecule type" value="Genomic_DNA"/>
</dbReference>
<dbReference type="EMBL" id="JJPW01000069">
    <property type="protein sequence ID" value="KKG99586.1"/>
    <property type="molecule type" value="Genomic_DNA"/>
</dbReference>
<evidence type="ECO:0000313" key="10">
    <source>
        <dbReference type="EMBL" id="KKG40648.1"/>
    </source>
</evidence>
<dbReference type="EMBL" id="JJPE01000130">
    <property type="protein sequence ID" value="KKG41665.1"/>
    <property type="molecule type" value="Genomic_DNA"/>
</dbReference>
<evidence type="ECO:0000313" key="50">
    <source>
        <dbReference type="EMBL" id="KKH88798.1"/>
    </source>
</evidence>
<evidence type="ECO:0000313" key="99">
    <source>
        <dbReference type="Proteomes" id="UP000034733"/>
    </source>
</evidence>
<evidence type="ECO:0000313" key="20">
    <source>
        <dbReference type="EMBL" id="KKG77849.1"/>
    </source>
</evidence>
<dbReference type="EMBL" id="JJQQ01000070">
    <property type="protein sequence ID" value="KKH67430.1"/>
    <property type="molecule type" value="Genomic_DNA"/>
</dbReference>
<evidence type="ECO:0000313" key="108">
    <source>
        <dbReference type="Proteomes" id="UP000034944"/>
    </source>
</evidence>
<evidence type="ECO:0000313" key="18">
    <source>
        <dbReference type="EMBL" id="KKG71998.1"/>
    </source>
</evidence>
<dbReference type="EMBL" id="JJQW01000031">
    <property type="protein sequence ID" value="KKH89891.1"/>
    <property type="molecule type" value="Genomic_DNA"/>
</dbReference>
<evidence type="ECO:0000313" key="54">
    <source>
        <dbReference type="EMBL" id="KKI02103.1"/>
    </source>
</evidence>
<dbReference type="EMBL" id="CP029709">
    <property type="protein sequence ID" value="QCR17889.1"/>
    <property type="molecule type" value="Genomic_DNA"/>
</dbReference>
<reference evidence="57 111" key="3">
    <citation type="journal article" date="2020" name="Environ. Microbiol. Rep.">
        <title>Redox cycling of Fe(II) and Fe(III) in magnetite accelerates aceticlastic methanogenesis by Methanosarcina mazei.</title>
        <authorList>
            <person name="Wang H."/>
            <person name="Byrne J.M."/>
            <person name="Liu P."/>
            <person name="Liu J."/>
            <person name="Dong X."/>
            <person name="Lu Y."/>
        </authorList>
    </citation>
    <scope>NUCLEOTIDE SEQUENCE [LARGE SCALE GENOMIC DNA]</scope>
    <source>
        <strain evidence="57">Zm-15</strain>
        <strain evidence="111">zm-15</strain>
    </source>
</reference>
<keyword evidence="1" id="KW-1133">Transmembrane helix</keyword>
<dbReference type="Proteomes" id="UP000034468">
    <property type="component" value="Unassembled WGS sequence"/>
</dbReference>
<dbReference type="EMBL" id="JJQZ01000108">
    <property type="protein sequence ID" value="KKH94765.1"/>
    <property type="molecule type" value="Genomic_DNA"/>
</dbReference>
<dbReference type="Proteomes" id="UP000034074">
    <property type="component" value="Unassembled WGS sequence"/>
</dbReference>
<dbReference type="Proteomes" id="UP000034195">
    <property type="component" value="Unassembled WGS sequence"/>
</dbReference>
<dbReference type="EMBL" id="JJQE01000037">
    <property type="protein sequence ID" value="KKH31205.1"/>
    <property type="molecule type" value="Genomic_DNA"/>
</dbReference>
<evidence type="ECO:0000313" key="38">
    <source>
        <dbReference type="EMBL" id="KKH41251.1"/>
    </source>
</evidence>
<evidence type="ECO:0000313" key="60">
    <source>
        <dbReference type="Proteomes" id="UP000033864"/>
    </source>
</evidence>
<dbReference type="Proteomes" id="UP000034001">
    <property type="component" value="Unassembled WGS sequence"/>
</dbReference>
<evidence type="ECO:0000313" key="15">
    <source>
        <dbReference type="EMBL" id="KKG58992.1"/>
    </source>
</evidence>
<dbReference type="PATRIC" id="fig|2209.39.peg.1318"/>
<evidence type="ECO:0000313" key="97">
    <source>
        <dbReference type="Proteomes" id="UP000034668"/>
    </source>
</evidence>
<dbReference type="Proteomes" id="UP000034021">
    <property type="component" value="Unassembled WGS sequence"/>
</dbReference>
<evidence type="ECO:0000313" key="80">
    <source>
        <dbReference type="Proteomes" id="UP000034253"/>
    </source>
</evidence>
<dbReference type="EMBL" id="JJQO01000304">
    <property type="protein sequence ID" value="KKH59964.1"/>
    <property type="molecule type" value="Genomic_DNA"/>
</dbReference>
<dbReference type="Proteomes" id="UP000034424">
    <property type="component" value="Unassembled WGS sequence"/>
</dbReference>
<evidence type="ECO:0000313" key="31">
    <source>
        <dbReference type="EMBL" id="KKH08540.1"/>
    </source>
</evidence>
<evidence type="ECO:0000313" key="2">
    <source>
        <dbReference type="EMBL" id="KKF99495.1"/>
    </source>
</evidence>
<evidence type="ECO:0000313" key="61">
    <source>
        <dbReference type="Proteomes" id="UP000033878"/>
    </source>
</evidence>
<evidence type="ECO:0000313" key="75">
    <source>
        <dbReference type="Proteomes" id="UP000034188"/>
    </source>
</evidence>
<evidence type="ECO:0000313" key="23">
    <source>
        <dbReference type="EMBL" id="KKG87007.1"/>
    </source>
</evidence>
<organism evidence="11 96">
    <name type="scientific">Methanosarcina mazei</name>
    <name type="common">Methanosarcina frisia</name>
    <dbReference type="NCBI Taxonomy" id="2209"/>
    <lineage>
        <taxon>Archaea</taxon>
        <taxon>Methanobacteriati</taxon>
        <taxon>Methanobacteriota</taxon>
        <taxon>Stenosarchaea group</taxon>
        <taxon>Methanomicrobia</taxon>
        <taxon>Methanosarcinales</taxon>
        <taxon>Methanosarcinaceae</taxon>
        <taxon>Methanosarcina</taxon>
    </lineage>
</organism>
<reference evidence="58 59" key="1">
    <citation type="journal article" date="2015" name="ISME J.">
        <title>Genomic and phenotypic differentiation among Methanosarcina mazei populations from Columbia River sediment.</title>
        <authorList>
            <person name="Youngblut N.D."/>
            <person name="Wirth J.S."/>
            <person name="Henriksen J.R."/>
            <person name="Smith M."/>
            <person name="Simon H."/>
            <person name="Metcalf W.W."/>
            <person name="Whitaker R.J."/>
        </authorList>
    </citation>
    <scope>NUCLEOTIDE SEQUENCE [LARGE SCALE GENOMIC DNA]</scope>
    <source>
        <strain evidence="32 70">1.F.A.1A.3</strain>
        <strain evidence="33 99">1.F.A.1B.3</strain>
        <strain evidence="34 65">1.F.A.1B.4</strain>
        <strain evidence="36 77">1.F.A.2.8</strain>
        <strain evidence="35 105">1.F.M.0.5</strain>
        <strain evidence="37 83">1.H.A.0.1</strain>
        <strain evidence="38 100">1.H.A.1A.1</strain>
        <strain evidence="39 67">1.H.A.1A.3</strain>
        <strain evidence="40 60">1.H.A.1A.6</strain>
        <strain evidence="41 78">1.H.A.2.3</strain>
        <strain evidence="43 88">1.H.A.2.6</strain>
        <strain evidence="42 98">1.H.A.2.7</strain>
        <strain evidence="45">1.H.A.2.8</strain>
        <strain evidence="44 64">1.H.M.0.1</strain>
        <strain evidence="47 106">1.H.M.1A.1</strain>
        <strain evidence="48 68">1.H.M.1A.2</strain>
        <strain evidence="46 103">1.H.M.1A.3</strain>
        <strain evidence="50 74">1.H.M.2.1</strain>
        <strain evidence="49 58">1.H.M.2.2</strain>
        <strain evidence="51 107">1.H.M.2.3</strain>
        <strain evidence="52 97">1.H.M.2.4</strain>
        <strain evidence="53 104">1.H.T.2.1</strain>
        <strain evidence="55 62">1.H.T.2.3</strain>
        <strain evidence="54 90">1.H.T.2.5</strain>
        <strain evidence="4 72">2.F.A.2.3</strain>
        <strain evidence="2 93">2.F.A.2.4</strain>
        <strain evidence="3 94">2.F.T.0.2</strain>
        <strain evidence="5 69">2.F.T.2.6</strain>
        <strain evidence="6 85">3.F.A.1A.1</strain>
        <strain evidence="7 61">3.F.A.1A.3</strain>
        <strain evidence="8 82">3.F.A.1B.1</strain>
        <strain evidence="9 92">3.F.A.2.12</strain>
        <strain evidence="11 96">3.F.A.2.3</strain>
        <strain evidence="10 73">3.F.A.2.5</strain>
        <strain evidence="12 76">3.F.A.2.6</strain>
        <strain evidence="13 79">3.F.A.2.7</strain>
        <strain evidence="14 75">3.F.T.1A.1</strain>
        <strain evidence="15 81">3.F.T.1A.2</strain>
        <strain evidence="16 91">3.F.T.1A.4</strain>
        <strain evidence="17 87">3.F.T.2.1</strain>
        <strain evidence="20">3.H.A.1A.1</strain>
        <strain evidence="18 71">3.H.A.1A.2</strain>
        <strain evidence="19 66">3.H.A.2.1</strain>
        <strain evidence="22 101">3.H.A.2.4</strain>
        <strain evidence="21 63">3.H.A.2.5</strain>
        <strain evidence="23 109">3.H.A.2.6</strain>
        <strain evidence="26 86">3.H.A.2.8</strain>
        <strain evidence="24 95">3.H.M.1A.1</strain>
        <strain evidence="25 89">3.H.M.1B.1</strain>
        <strain evidence="27 59">3.H.M.1B.2</strain>
        <strain evidence="28 80">3.H.M.1B.5</strain>
        <strain evidence="31 84">3.H.M.2.7</strain>
        <strain evidence="30 102">3.H.T.1A.1</strain>
        <strain evidence="29 108">3.H.T.1A.2</strain>
    </source>
</reference>
<evidence type="ECO:0000313" key="22">
    <source>
        <dbReference type="EMBL" id="KKG83832.1"/>
    </source>
</evidence>
<evidence type="ECO:0000313" key="98">
    <source>
        <dbReference type="Proteomes" id="UP000034692"/>
    </source>
</evidence>
<evidence type="ECO:0000313" key="14">
    <source>
        <dbReference type="EMBL" id="KKG50165.1"/>
    </source>
</evidence>
<dbReference type="Proteomes" id="UP000034450">
    <property type="component" value="Unassembled WGS sequence"/>
</dbReference>
<evidence type="ECO:0000313" key="16">
    <source>
        <dbReference type="EMBL" id="KKG65031.1"/>
    </source>
</evidence>
<dbReference type="EMBL" id="JJOS01000116">
    <property type="protein sequence ID" value="KKF99495.1"/>
    <property type="molecule type" value="Genomic_DNA"/>
</dbReference>
<evidence type="ECO:0000313" key="106">
    <source>
        <dbReference type="Proteomes" id="UP000034925"/>
    </source>
</evidence>
<dbReference type="EMBL" id="JJOU01000158">
    <property type="protein sequence ID" value="KKG11340.1"/>
    <property type="molecule type" value="Genomic_DNA"/>
</dbReference>
<dbReference type="Proteomes" id="UP000033814">
    <property type="component" value="Unassembled WGS sequence"/>
</dbReference>
<evidence type="ECO:0000313" key="42">
    <source>
        <dbReference type="EMBL" id="KKH59964.1"/>
    </source>
</evidence>
<dbReference type="Proteomes" id="UP000034064">
    <property type="component" value="Unassembled WGS sequence"/>
</dbReference>
<evidence type="ECO:0000313" key="62">
    <source>
        <dbReference type="Proteomes" id="UP000033885"/>
    </source>
</evidence>
<dbReference type="Proteomes" id="UP000034409">
    <property type="component" value="Unassembled WGS sequence"/>
</dbReference>
<evidence type="ECO:0000313" key="71">
    <source>
        <dbReference type="Proteomes" id="UP000034074"/>
    </source>
</evidence>
<dbReference type="EMBL" id="JJQF01000026">
    <property type="protein sequence ID" value="KKH33704.1"/>
    <property type="molecule type" value="Genomic_DNA"/>
</dbReference>
<evidence type="ECO:0000313" key="73">
    <source>
        <dbReference type="Proteomes" id="UP000034151"/>
    </source>
</evidence>
<dbReference type="Proteomes" id="UP000034817">
    <property type="component" value="Unassembled WGS sequence"/>
</dbReference>
<evidence type="ECO:0000313" key="48">
    <source>
        <dbReference type="EMBL" id="KKH75791.1"/>
    </source>
</evidence>
<dbReference type="Proteomes" id="UP000034152">
    <property type="component" value="Unassembled WGS sequence"/>
</dbReference>
<evidence type="ECO:0000313" key="69">
    <source>
        <dbReference type="Proteomes" id="UP000034047"/>
    </source>
</evidence>
<dbReference type="Proteomes" id="UP000034578">
    <property type="component" value="Unassembled WGS sequence"/>
</dbReference>
<gene>
    <name evidence="56" type="ORF">DKM28_10675</name>
    <name evidence="8" type="ORF">DU30_19870</name>
    <name evidence="4" type="ORF">DU31_17395</name>
    <name evidence="14" type="ORF">DU33_10410</name>
    <name evidence="5" type="ORF">DU34_17880</name>
    <name evidence="9" type="ORF">DU35_19155</name>
    <name evidence="13" type="ORF">DU36_05915</name>
    <name evidence="37" type="ORF">DU37_01175</name>
    <name evidence="12" type="ORF">DU38_06265</name>
    <name evidence="10" type="ORF">DU39_05855</name>
    <name evidence="3" type="ORF">DU40_00645</name>
    <name evidence="11" type="ORF">DU41_06545</name>
    <name evidence="31" type="ORF">DU42_15885</name>
    <name evidence="20" type="ORF">DU43_15880</name>
    <name evidence="32" type="ORF">DU44_02635</name>
    <name evidence="16" type="ORF">DU45_04410</name>
    <name evidence="18" type="ORF">DU46_05655</name>
    <name evidence="2" type="ORF">DU47_00600</name>
    <name evidence="33" type="ORF">DU48_11120</name>
    <name evidence="7" type="ORF">DU49_05630</name>
    <name evidence="39" type="ORF">DU50_08670</name>
    <name evidence="30" type="ORF">DU51_07160</name>
    <name evidence="6" type="ORF">DU52_13915</name>
    <name evidence="38" type="ORF">DU54_15815</name>
    <name evidence="22" type="ORF">DU55_02330</name>
    <name evidence="28" type="ORF">DU56_00510</name>
    <name evidence="23" type="ORF">DU57_17350</name>
    <name evidence="36" type="ORF">DU58_16020</name>
    <name evidence="26" type="ORF">DU59_16090</name>
    <name evidence="35" type="ORF">DU60_16095</name>
    <name evidence="21" type="ORF">DU61_04265</name>
    <name evidence="29" type="ORF">DU62_05015</name>
    <name evidence="19" type="ORF">DU63_00670</name>
    <name evidence="15" type="ORF">DU64_19145</name>
    <name evidence="34" type="ORF">DU65_16255</name>
    <name evidence="25" type="ORF">DU66_06495</name>
    <name evidence="17" type="ORF">DU67_03130</name>
    <name evidence="27" type="ORF">DU68_20050</name>
    <name evidence="24" type="ORF">DU69_03145</name>
    <name evidence="45" type="ORF">DU73_12650</name>
    <name evidence="43" type="ORF">DU74_15155</name>
    <name evidence="42" type="ORF">DU75_13670</name>
    <name evidence="41" type="ORF">DU76_18230</name>
    <name evidence="48" type="ORF">DU77_14960</name>
    <name evidence="46" type="ORF">DU78_16655</name>
    <name evidence="52" type="ORF">DU79_18210</name>
    <name evidence="50" type="ORF">DU80_12435</name>
    <name evidence="55" type="ORF">DU81_19625</name>
    <name evidence="49" type="ORF">DU82_00650</name>
    <name evidence="54" type="ORF">DU83_02515</name>
    <name evidence="53" type="ORF">DU84_20135</name>
    <name evidence="40" type="ORF">DU85_11320</name>
    <name evidence="47" type="ORF">DU86_16615</name>
    <name evidence="44" type="ORF">DU87_07700</name>
    <name evidence="51" type="ORF">DU88_18365</name>
    <name evidence="57" type="ORF">FQU78_01565</name>
</gene>
<evidence type="ECO:0000313" key="83">
    <source>
        <dbReference type="Proteomes" id="UP000034338"/>
    </source>
</evidence>
<dbReference type="EMBL" id="JJOR01000084">
    <property type="protein sequence ID" value="KKG03956.1"/>
    <property type="molecule type" value="Genomic_DNA"/>
</dbReference>
<dbReference type="Proteomes" id="UP000034657">
    <property type="component" value="Unassembled WGS sequence"/>
</dbReference>
<dbReference type="Proteomes" id="UP000034820">
    <property type="component" value="Unassembled WGS sequence"/>
</dbReference>
<dbReference type="Proteomes" id="UP000033987">
    <property type="component" value="Unassembled WGS sequence"/>
</dbReference>
<evidence type="ECO:0000313" key="78">
    <source>
        <dbReference type="Proteomes" id="UP000034232"/>
    </source>
</evidence>
<dbReference type="EMBL" id="JJQM01000057">
    <property type="protein sequence ID" value="KKH56767.1"/>
    <property type="molecule type" value="Genomic_DNA"/>
</dbReference>
<evidence type="ECO:0000313" key="68">
    <source>
        <dbReference type="Proteomes" id="UP000034040"/>
    </source>
</evidence>
<accession>A0A0F8HAR3</accession>
<dbReference type="EMBL" id="JJQN01000045">
    <property type="protein sequence ID" value="KKH61571.1"/>
    <property type="molecule type" value="Genomic_DNA"/>
</dbReference>
<evidence type="ECO:0000313" key="74">
    <source>
        <dbReference type="Proteomes" id="UP000034152"/>
    </source>
</evidence>
<dbReference type="Proteomes" id="UP000034937">
    <property type="component" value="Unassembled WGS sequence"/>
</dbReference>
<name>A0A0F8HAR3_METMZ</name>
<evidence type="ECO:0000313" key="63">
    <source>
        <dbReference type="Proteomes" id="UP000033889"/>
    </source>
</evidence>
<evidence type="ECO:0000313" key="24">
    <source>
        <dbReference type="EMBL" id="KKG91192.1"/>
    </source>
</evidence>
<dbReference type="EMBL" id="JJPA01000192">
    <property type="protein sequence ID" value="KKG29443.1"/>
    <property type="molecule type" value="Genomic_DNA"/>
</dbReference>
<dbReference type="AlphaFoldDB" id="A0A0F8HAR3"/>
<dbReference type="Proteomes" id="UP000034566">
    <property type="component" value="Unassembled WGS sequence"/>
</dbReference>
<keyword evidence="1" id="KW-0472">Membrane</keyword>
<evidence type="ECO:0000313" key="45">
    <source>
        <dbReference type="EMBL" id="KKH68629.1"/>
    </source>
</evidence>
<evidence type="ECO:0000313" key="3">
    <source>
        <dbReference type="EMBL" id="KKG00151.1"/>
    </source>
</evidence>
<evidence type="ECO:0000313" key="34">
    <source>
        <dbReference type="EMBL" id="KKH24309.1"/>
    </source>
</evidence>
<dbReference type="Proteomes" id="UP000034925">
    <property type="component" value="Unassembled WGS sequence"/>
</dbReference>
<evidence type="ECO:0000313" key="72">
    <source>
        <dbReference type="Proteomes" id="UP000034142"/>
    </source>
</evidence>
<evidence type="ECO:0000313" key="32">
    <source>
        <dbReference type="EMBL" id="KKH20134.1"/>
    </source>
</evidence>
<evidence type="ECO:0000313" key="76">
    <source>
        <dbReference type="Proteomes" id="UP000034195"/>
    </source>
</evidence>
<evidence type="ECO:0000313" key="11">
    <source>
        <dbReference type="EMBL" id="KKG41665.1"/>
    </source>
</evidence>
<evidence type="ECO:0000313" key="13">
    <source>
        <dbReference type="EMBL" id="KKG49572.1"/>
    </source>
</evidence>
<dbReference type="EMBL" id="JJPS01000009">
    <property type="protein sequence ID" value="KKG95011.1"/>
    <property type="molecule type" value="Genomic_DNA"/>
</dbReference>
<evidence type="ECO:0000313" key="96">
    <source>
        <dbReference type="Proteomes" id="UP000034667"/>
    </source>
</evidence>
<evidence type="ECO:0000313" key="107">
    <source>
        <dbReference type="Proteomes" id="UP000034937"/>
    </source>
</evidence>
<dbReference type="Proteomes" id="UP000034921">
    <property type="component" value="Unassembled WGS sequence"/>
</dbReference>
<dbReference type="EMBL" id="JJRB01000113">
    <property type="protein sequence ID" value="KKI02103.1"/>
    <property type="molecule type" value="Genomic_DNA"/>
</dbReference>
<dbReference type="EMBL" id="JJPB01000116">
    <property type="protein sequence ID" value="KKG29517.1"/>
    <property type="molecule type" value="Genomic_DNA"/>
</dbReference>
<evidence type="ECO:0000256" key="1">
    <source>
        <dbReference type="SAM" id="Phobius"/>
    </source>
</evidence>
<dbReference type="Proteomes" id="UP000034040">
    <property type="component" value="Unassembled WGS sequence"/>
</dbReference>
<feature type="transmembrane region" description="Helical" evidence="1">
    <location>
        <begin position="7"/>
        <end position="30"/>
    </location>
</feature>
<evidence type="ECO:0000313" key="95">
    <source>
        <dbReference type="Proteomes" id="UP000034657"/>
    </source>
</evidence>
<evidence type="ECO:0000313" key="33">
    <source>
        <dbReference type="EMBL" id="KKH21266.1"/>
    </source>
</evidence>
<dbReference type="EMBL" id="JJPT01000081">
    <property type="protein sequence ID" value="KKG91192.1"/>
    <property type="molecule type" value="Genomic_DNA"/>
</dbReference>
<dbReference type="EMBL" id="JJRA01000042">
    <property type="protein sequence ID" value="KKI05162.1"/>
    <property type="molecule type" value="Genomic_DNA"/>
</dbReference>
<evidence type="ECO:0000313" key="66">
    <source>
        <dbReference type="Proteomes" id="UP000034001"/>
    </source>
</evidence>
<dbReference type="EMBL" id="JJQC01000029">
    <property type="protein sequence ID" value="KKH24309.1"/>
    <property type="molecule type" value="Genomic_DNA"/>
</dbReference>
<evidence type="ECO:0000313" key="43">
    <source>
        <dbReference type="EMBL" id="KKH61571.1"/>
    </source>
</evidence>
<dbReference type="Proteomes" id="UP000034950">
    <property type="component" value="Unassembled WGS sequence"/>
</dbReference>
<dbReference type="GeneID" id="24849917"/>
<evidence type="ECO:0000313" key="81">
    <source>
        <dbReference type="Proteomes" id="UP000034279"/>
    </source>
</evidence>
<evidence type="ECO:0000313" key="64">
    <source>
        <dbReference type="Proteomes" id="UP000033933"/>
    </source>
</evidence>
<dbReference type="EMBL" id="JJPZ01000166">
    <property type="protein sequence ID" value="KKH05763.1"/>
    <property type="molecule type" value="Genomic_DNA"/>
</dbReference>